<dbReference type="PANTHER" id="PTHR30441">
    <property type="entry name" value="DUF748 DOMAIN-CONTAINING PROTEIN"/>
    <property type="match status" value="1"/>
</dbReference>
<dbReference type="KEGG" id="maes:Ga0123461_2166"/>
<name>A0A2K8L0J1_MARES</name>
<sequence>MGKVIRYTLLSIATVVLLLFAAPVLLPSDVLKDLVEEHASRTSGMAVSVGGVSLRLFPVVELRAVNIVAGEGEGAVSEMHAESGAVLLALLPLIRGSLELSGFELIGIEMKFPKRAGGAAKPVLHIDSVNGKVRISRDQVKLDEWQAILYDGEVKLDAVVSPAERGQLSMVGRATLHTIQLQPLILDVGAHQSLNGTLSAELDISTEGRWPAAIQNGLKADGPVRIRSGQLMLGGLTIGYDLIRFSLQARGVDQHLNNLEIFSPLINAAGDVSVVSNRNLHGTIRTAGLLSGEMLVGGTIDHPQLTPVAVPQASSAGD</sequence>
<organism evidence="1 2">
    <name type="scientific">Mariprofundus aestuarium</name>
    <dbReference type="NCBI Taxonomy" id="1921086"/>
    <lineage>
        <taxon>Bacteria</taxon>
        <taxon>Pseudomonadati</taxon>
        <taxon>Pseudomonadota</taxon>
        <taxon>Candidatius Mariprofundia</taxon>
        <taxon>Mariprofundales</taxon>
        <taxon>Mariprofundaceae</taxon>
        <taxon>Mariprofundus</taxon>
    </lineage>
</organism>
<dbReference type="EMBL" id="CP018799">
    <property type="protein sequence ID" value="ATX80572.1"/>
    <property type="molecule type" value="Genomic_DNA"/>
</dbReference>
<dbReference type="PANTHER" id="PTHR30441:SF8">
    <property type="entry name" value="DUF748 DOMAIN-CONTAINING PROTEIN"/>
    <property type="match status" value="1"/>
</dbReference>
<dbReference type="Proteomes" id="UP000231701">
    <property type="component" value="Chromosome"/>
</dbReference>
<keyword evidence="2" id="KW-1185">Reference proteome</keyword>
<accession>A0A2K8L0J1</accession>
<dbReference type="InterPro" id="IPR052894">
    <property type="entry name" value="AsmA-related"/>
</dbReference>
<evidence type="ECO:0008006" key="3">
    <source>
        <dbReference type="Google" id="ProtNLM"/>
    </source>
</evidence>
<evidence type="ECO:0000313" key="1">
    <source>
        <dbReference type="EMBL" id="ATX80572.1"/>
    </source>
</evidence>
<proteinExistence type="predicted"/>
<protein>
    <recommendedName>
        <fullName evidence="3">AsmA family protein</fullName>
    </recommendedName>
</protein>
<dbReference type="GO" id="GO:0090313">
    <property type="term" value="P:regulation of protein targeting to membrane"/>
    <property type="evidence" value="ECO:0007669"/>
    <property type="project" value="TreeGrafter"/>
</dbReference>
<dbReference type="AlphaFoldDB" id="A0A2K8L0J1"/>
<gene>
    <name evidence="1" type="ORF">Ga0123461_2166</name>
</gene>
<evidence type="ECO:0000313" key="2">
    <source>
        <dbReference type="Proteomes" id="UP000231701"/>
    </source>
</evidence>
<dbReference type="RefSeq" id="WP_100278322.1">
    <property type="nucleotide sequence ID" value="NZ_CP018799.1"/>
</dbReference>
<reference evidence="1 2" key="1">
    <citation type="submission" date="2016-12" db="EMBL/GenBank/DDBJ databases">
        <title>Isolation and genomic insights into novel planktonic Zetaproteobacteria from stratified waters of the Chesapeake Bay.</title>
        <authorList>
            <person name="McAllister S.M."/>
            <person name="Kato S."/>
            <person name="Chan C.S."/>
            <person name="Chiu B.K."/>
            <person name="Field E.K."/>
        </authorList>
    </citation>
    <scope>NUCLEOTIDE SEQUENCE [LARGE SCALE GENOMIC DNA]</scope>
    <source>
        <strain evidence="1 2">CP-5</strain>
    </source>
</reference>
<dbReference type="GO" id="GO:0005886">
    <property type="term" value="C:plasma membrane"/>
    <property type="evidence" value="ECO:0007669"/>
    <property type="project" value="TreeGrafter"/>
</dbReference>